<dbReference type="SUPFAM" id="SSF51004">
    <property type="entry name" value="C-terminal (heme d1) domain of cytochrome cd1-nitrite reductase"/>
    <property type="match status" value="1"/>
</dbReference>
<reference evidence="2 3" key="1">
    <citation type="submission" date="2019-07" db="EMBL/GenBank/DDBJ databases">
        <title>Whole genome shotgun sequence of Actinotalea fermentans NBRC 105374.</title>
        <authorList>
            <person name="Hosoyama A."/>
            <person name="Uohara A."/>
            <person name="Ohji S."/>
            <person name="Ichikawa N."/>
        </authorList>
    </citation>
    <scope>NUCLEOTIDE SEQUENCE [LARGE SCALE GENOMIC DNA]</scope>
    <source>
        <strain evidence="2 3">NBRC 105374</strain>
    </source>
</reference>
<dbReference type="Pfam" id="PF10282">
    <property type="entry name" value="Lactonase"/>
    <property type="match status" value="1"/>
</dbReference>
<dbReference type="InterPro" id="IPR011048">
    <property type="entry name" value="Haem_d1_sf"/>
</dbReference>
<dbReference type="InterPro" id="IPR015943">
    <property type="entry name" value="WD40/YVTN_repeat-like_dom_sf"/>
</dbReference>
<dbReference type="AlphaFoldDB" id="A0A511YXR0"/>
<dbReference type="Gene3D" id="2.130.10.10">
    <property type="entry name" value="YVTN repeat-like/Quinoprotein amine dehydrogenase"/>
    <property type="match status" value="1"/>
</dbReference>
<proteinExistence type="inferred from homology"/>
<evidence type="ECO:0000256" key="1">
    <source>
        <dbReference type="ARBA" id="ARBA00005564"/>
    </source>
</evidence>
<accession>A0A511YXR0</accession>
<dbReference type="InterPro" id="IPR050282">
    <property type="entry name" value="Cycloisomerase_2"/>
</dbReference>
<name>A0A511YXR0_9CELL</name>
<gene>
    <name evidence="2" type="ORF">AFE02nite_17290</name>
</gene>
<protein>
    <recommendedName>
        <fullName evidence="4">6-phosphogluconolactonase</fullName>
    </recommendedName>
</protein>
<dbReference type="Proteomes" id="UP000321484">
    <property type="component" value="Unassembled WGS sequence"/>
</dbReference>
<keyword evidence="3" id="KW-1185">Reference proteome</keyword>
<sequence length="391" mass="38816">MAPDTVRLWLGTAPEDHPDGAAAGIWSADLDPASGRVGAPVLRARTPAPSFLALTPDGRSLFAAGETAPGAVTRFAVGRDGRLTQAERVSSGGSGPCHLLLHPGGHALYVANYASGSVGVVPLRPDAEGAAGIAGGVAQVFEHSGRGPVAGRQEAPHVHSTVLTADGAVLLALDLGTDEIRRYRVRADGLLDADGVALRLPPGTGPRHAAWGPGDHLYVTGELDATVHVLTWDGAELRPVDVVRDLAAGGGEALAAHVVRHGGLVLASVRGPDAVGVWRIADGGARLEHLGAVPVGGLGAVWPRHFALLGGATGESIAGDGATGAPSTVGLVVAGQRSDAVAVVRVGPGDGAASGAAGGPGGVSAGEPERIAPVPAPTCVVVGRAALPDAR</sequence>
<evidence type="ECO:0008006" key="4">
    <source>
        <dbReference type="Google" id="ProtNLM"/>
    </source>
</evidence>
<organism evidence="2 3">
    <name type="scientific">Actinotalea fermentans</name>
    <dbReference type="NCBI Taxonomy" id="43671"/>
    <lineage>
        <taxon>Bacteria</taxon>
        <taxon>Bacillati</taxon>
        <taxon>Actinomycetota</taxon>
        <taxon>Actinomycetes</taxon>
        <taxon>Micrococcales</taxon>
        <taxon>Cellulomonadaceae</taxon>
        <taxon>Actinotalea</taxon>
    </lineage>
</organism>
<evidence type="ECO:0000313" key="3">
    <source>
        <dbReference type="Proteomes" id="UP000321484"/>
    </source>
</evidence>
<dbReference type="EMBL" id="BJYK01000004">
    <property type="protein sequence ID" value="GEN79995.1"/>
    <property type="molecule type" value="Genomic_DNA"/>
</dbReference>
<dbReference type="RefSeq" id="WP_146819449.1">
    <property type="nucleotide sequence ID" value="NZ_BJYK01000004.1"/>
</dbReference>
<dbReference type="GO" id="GO:0017057">
    <property type="term" value="F:6-phosphogluconolactonase activity"/>
    <property type="evidence" value="ECO:0007669"/>
    <property type="project" value="TreeGrafter"/>
</dbReference>
<evidence type="ECO:0000313" key="2">
    <source>
        <dbReference type="EMBL" id="GEN79995.1"/>
    </source>
</evidence>
<dbReference type="PANTHER" id="PTHR30344:SF1">
    <property type="entry name" value="6-PHOSPHOGLUCONOLACTONASE"/>
    <property type="match status" value="1"/>
</dbReference>
<dbReference type="InterPro" id="IPR019405">
    <property type="entry name" value="Lactonase_7-beta_prop"/>
</dbReference>
<dbReference type="OrthoDB" id="9790815at2"/>
<comment type="caution">
    <text evidence="2">The sequence shown here is derived from an EMBL/GenBank/DDBJ whole genome shotgun (WGS) entry which is preliminary data.</text>
</comment>
<comment type="similarity">
    <text evidence="1">Belongs to the cycloisomerase 2 family.</text>
</comment>
<dbReference type="PANTHER" id="PTHR30344">
    <property type="entry name" value="6-PHOSPHOGLUCONOLACTONASE-RELATED"/>
    <property type="match status" value="1"/>
</dbReference>